<keyword evidence="3" id="KW-1003">Cell membrane</keyword>
<reference evidence="8 9" key="1">
    <citation type="submission" date="2019-06" db="EMBL/GenBank/DDBJ databases">
        <title>Sequencing the genomes of 1000 actinobacteria strains.</title>
        <authorList>
            <person name="Klenk H.-P."/>
        </authorList>
    </citation>
    <scope>NUCLEOTIDE SEQUENCE [LARGE SCALE GENOMIC DNA]</scope>
    <source>
        <strain evidence="8 9">DSM 24083</strain>
    </source>
</reference>
<evidence type="ECO:0000256" key="5">
    <source>
        <dbReference type="ARBA" id="ARBA00022989"/>
    </source>
</evidence>
<keyword evidence="4 7" id="KW-0812">Transmembrane</keyword>
<evidence type="ECO:0000256" key="3">
    <source>
        <dbReference type="ARBA" id="ARBA00022475"/>
    </source>
</evidence>
<dbReference type="OrthoDB" id="9799219at2"/>
<feature type="transmembrane region" description="Helical" evidence="7">
    <location>
        <begin position="24"/>
        <end position="44"/>
    </location>
</feature>
<proteinExistence type="inferred from homology"/>
<keyword evidence="9" id="KW-1185">Reference proteome</keyword>
<keyword evidence="6 7" id="KW-0472">Membrane</keyword>
<feature type="transmembrane region" description="Helical" evidence="7">
    <location>
        <begin position="70"/>
        <end position="91"/>
    </location>
</feature>
<keyword evidence="5 7" id="KW-1133">Transmembrane helix</keyword>
<protein>
    <submittedName>
        <fullName evidence="8">Multisubunit sodium/proton antiporter MrpC subunit</fullName>
    </submittedName>
</protein>
<dbReference type="PANTHER" id="PTHR34583">
    <property type="entry name" value="ANTIPORTER SUBUNIT MNHC2-RELATED"/>
    <property type="match status" value="1"/>
</dbReference>
<dbReference type="RefSeq" id="WP_141865853.1">
    <property type="nucleotide sequence ID" value="NZ_BAABAN010000004.1"/>
</dbReference>
<comment type="similarity">
    <text evidence="2">Belongs to the CPA3 antiporters (TC 2.A.63) subunit C family.</text>
</comment>
<evidence type="ECO:0000313" key="9">
    <source>
        <dbReference type="Proteomes" id="UP000319746"/>
    </source>
</evidence>
<dbReference type="Pfam" id="PF00420">
    <property type="entry name" value="Oxidored_q2"/>
    <property type="match status" value="1"/>
</dbReference>
<dbReference type="Gene3D" id="1.10.287.3510">
    <property type="match status" value="1"/>
</dbReference>
<comment type="subcellular location">
    <subcellularLocation>
        <location evidence="1">Cell membrane</location>
        <topology evidence="1">Multi-pass membrane protein</topology>
    </subcellularLocation>
</comment>
<dbReference type="InterPro" id="IPR050601">
    <property type="entry name" value="CPA3_antiporter_subunitC"/>
</dbReference>
<comment type="caution">
    <text evidence="8">The sequence shown here is derived from an EMBL/GenBank/DDBJ whole genome shotgun (WGS) entry which is preliminary data.</text>
</comment>
<accession>A0A543AJ50</accession>
<evidence type="ECO:0000256" key="6">
    <source>
        <dbReference type="ARBA" id="ARBA00023136"/>
    </source>
</evidence>
<dbReference type="Proteomes" id="UP000319746">
    <property type="component" value="Unassembled WGS sequence"/>
</dbReference>
<name>A0A543AJ50_9MICC</name>
<evidence type="ECO:0000256" key="4">
    <source>
        <dbReference type="ARBA" id="ARBA00022692"/>
    </source>
</evidence>
<evidence type="ECO:0000256" key="7">
    <source>
        <dbReference type="SAM" id="Phobius"/>
    </source>
</evidence>
<evidence type="ECO:0000256" key="2">
    <source>
        <dbReference type="ARBA" id="ARBA00010388"/>
    </source>
</evidence>
<sequence>MTLALTVAILTAGAVYLFTKREMLRIILGFVLIGHAGNLILFAAGGTDRRTEAFHPSADPSVMADPLPQAFVLTAIVIAFSITVFMLVLAVTGDKTDDTAQKVEELDVAAESASDGVRRIPRKTNGQERP</sequence>
<evidence type="ECO:0000313" key="8">
    <source>
        <dbReference type="EMBL" id="TQL72602.1"/>
    </source>
</evidence>
<gene>
    <name evidence="8" type="ORF">FB556_1268</name>
</gene>
<evidence type="ECO:0000256" key="1">
    <source>
        <dbReference type="ARBA" id="ARBA00004651"/>
    </source>
</evidence>
<dbReference type="PANTHER" id="PTHR34583:SF2">
    <property type="entry name" value="ANTIPORTER SUBUNIT MNHC2-RELATED"/>
    <property type="match status" value="1"/>
</dbReference>
<organism evidence="8 9">
    <name type="scientific">Enteractinococcus coprophilus</name>
    <dbReference type="NCBI Taxonomy" id="1027633"/>
    <lineage>
        <taxon>Bacteria</taxon>
        <taxon>Bacillati</taxon>
        <taxon>Actinomycetota</taxon>
        <taxon>Actinomycetes</taxon>
        <taxon>Micrococcales</taxon>
        <taxon>Micrococcaceae</taxon>
    </lineage>
</organism>
<dbReference type="GO" id="GO:0005886">
    <property type="term" value="C:plasma membrane"/>
    <property type="evidence" value="ECO:0007669"/>
    <property type="project" value="UniProtKB-SubCell"/>
</dbReference>
<dbReference type="AlphaFoldDB" id="A0A543AJ50"/>
<dbReference type="EMBL" id="VFOU01000002">
    <property type="protein sequence ID" value="TQL72602.1"/>
    <property type="molecule type" value="Genomic_DNA"/>
</dbReference>
<dbReference type="InterPro" id="IPR039428">
    <property type="entry name" value="NUOK/Mnh_C1-like"/>
</dbReference>